<dbReference type="InterPro" id="IPR010982">
    <property type="entry name" value="Lambda_DNA-bd_dom_sf"/>
</dbReference>
<feature type="region of interest" description="Disordered" evidence="1">
    <location>
        <begin position="163"/>
        <end position="189"/>
    </location>
</feature>
<feature type="domain" description="HTH cro/C1-type" evidence="2">
    <location>
        <begin position="43"/>
        <end position="97"/>
    </location>
</feature>
<accession>A0ABS5ANN9</accession>
<organism evidence="3 4">
    <name type="scientific">Crossiella equi</name>
    <dbReference type="NCBI Taxonomy" id="130796"/>
    <lineage>
        <taxon>Bacteria</taxon>
        <taxon>Bacillati</taxon>
        <taxon>Actinomycetota</taxon>
        <taxon>Actinomycetes</taxon>
        <taxon>Pseudonocardiales</taxon>
        <taxon>Pseudonocardiaceae</taxon>
        <taxon>Crossiella</taxon>
    </lineage>
</organism>
<feature type="region of interest" description="Disordered" evidence="1">
    <location>
        <begin position="1"/>
        <end position="30"/>
    </location>
</feature>
<dbReference type="Gene3D" id="1.10.260.40">
    <property type="entry name" value="lambda repressor-like DNA-binding domains"/>
    <property type="match status" value="1"/>
</dbReference>
<reference evidence="3 4" key="1">
    <citation type="submission" date="2021-03" db="EMBL/GenBank/DDBJ databases">
        <title>Sequencing the genomes of 1000 actinobacteria strains.</title>
        <authorList>
            <person name="Klenk H.-P."/>
        </authorList>
    </citation>
    <scope>NUCLEOTIDE SEQUENCE [LARGE SCALE GENOMIC DNA]</scope>
    <source>
        <strain evidence="3 4">DSM 44580</strain>
    </source>
</reference>
<dbReference type="EMBL" id="JAGIOO010000001">
    <property type="protein sequence ID" value="MBP2478200.1"/>
    <property type="molecule type" value="Genomic_DNA"/>
</dbReference>
<proteinExistence type="predicted"/>
<dbReference type="InterPro" id="IPR001387">
    <property type="entry name" value="Cro/C1-type_HTH"/>
</dbReference>
<dbReference type="PROSITE" id="PS50943">
    <property type="entry name" value="HTH_CROC1"/>
    <property type="match status" value="1"/>
</dbReference>
<protein>
    <submittedName>
        <fullName evidence="3">Transcriptional regulator with XRE-family HTH domain</fullName>
    </submittedName>
</protein>
<keyword evidence="4" id="KW-1185">Reference proteome</keyword>
<evidence type="ECO:0000313" key="3">
    <source>
        <dbReference type="EMBL" id="MBP2478200.1"/>
    </source>
</evidence>
<evidence type="ECO:0000256" key="1">
    <source>
        <dbReference type="SAM" id="MobiDB-lite"/>
    </source>
</evidence>
<name>A0ABS5ANN9_9PSEU</name>
<comment type="caution">
    <text evidence="3">The sequence shown here is derived from an EMBL/GenBank/DDBJ whole genome shotgun (WGS) entry which is preliminary data.</text>
</comment>
<dbReference type="SMART" id="SM00530">
    <property type="entry name" value="HTH_XRE"/>
    <property type="match status" value="1"/>
</dbReference>
<dbReference type="RefSeq" id="WP_158103357.1">
    <property type="nucleotide sequence ID" value="NZ_JAGIOO010000001.1"/>
</dbReference>
<sequence length="189" mass="20308">MNTPSRARGTDSAPGGNTPSRARPGEVGPDERARLRASFGRALWGARAQAGLSQAALCAAAGVGPRQVAKLEAGAVRPSDAMCRRLAAVLRASCDDVTRAELALELMAAAGGSLRIWRRRRPLRRRVQLAEAAAAERLRSRAEAAAERERAEALELWTLLNEVPPPAPSRQNPTLLPSGRRVQIRRRSA</sequence>
<evidence type="ECO:0000313" key="4">
    <source>
        <dbReference type="Proteomes" id="UP001519363"/>
    </source>
</evidence>
<dbReference type="SUPFAM" id="SSF47413">
    <property type="entry name" value="lambda repressor-like DNA-binding domains"/>
    <property type="match status" value="1"/>
</dbReference>
<evidence type="ECO:0000259" key="2">
    <source>
        <dbReference type="PROSITE" id="PS50943"/>
    </source>
</evidence>
<dbReference type="Proteomes" id="UP001519363">
    <property type="component" value="Unassembled WGS sequence"/>
</dbReference>
<dbReference type="Pfam" id="PF01381">
    <property type="entry name" value="HTH_3"/>
    <property type="match status" value="1"/>
</dbReference>
<dbReference type="CDD" id="cd00093">
    <property type="entry name" value="HTH_XRE"/>
    <property type="match status" value="1"/>
</dbReference>
<gene>
    <name evidence="3" type="ORF">JOF53_007072</name>
</gene>